<feature type="binding site" evidence="18">
    <location>
        <position position="151"/>
    </location>
    <ligand>
        <name>NAD(+)</name>
        <dbReference type="ChEBI" id="CHEBI:57540"/>
    </ligand>
</feature>
<dbReference type="GO" id="GO:0046872">
    <property type="term" value="F:metal ion binding"/>
    <property type="evidence" value="ECO:0007669"/>
    <property type="project" value="UniProtKB-KW"/>
</dbReference>
<dbReference type="GO" id="GO:0005737">
    <property type="term" value="C:cytoplasm"/>
    <property type="evidence" value="ECO:0007669"/>
    <property type="project" value="UniProtKB-SubCell"/>
</dbReference>
<feature type="binding site" evidence="18">
    <location>
        <begin position="105"/>
        <end position="109"/>
    </location>
    <ligand>
        <name>NAD(+)</name>
        <dbReference type="ChEBI" id="CHEBI:57540"/>
    </ligand>
</feature>
<dbReference type="InterPro" id="IPR016037">
    <property type="entry name" value="DHQ_synth_AroB"/>
</dbReference>
<comment type="caution">
    <text evidence="21">The sequence shown here is derived from an EMBL/GenBank/DDBJ whole genome shotgun (WGS) entry which is preliminary data.</text>
</comment>
<feature type="binding site" evidence="18">
    <location>
        <begin position="129"/>
        <end position="130"/>
    </location>
    <ligand>
        <name>NAD(+)</name>
        <dbReference type="ChEBI" id="CHEBI:57540"/>
    </ligand>
</feature>
<evidence type="ECO:0000256" key="18">
    <source>
        <dbReference type="HAMAP-Rule" id="MF_00110"/>
    </source>
</evidence>
<evidence type="ECO:0000256" key="11">
    <source>
        <dbReference type="ARBA" id="ARBA00022723"/>
    </source>
</evidence>
<accession>A0A9D1RER6</accession>
<dbReference type="EMBL" id="DXGE01000027">
    <property type="protein sequence ID" value="HIW86105.1"/>
    <property type="molecule type" value="Genomic_DNA"/>
</dbReference>
<reference evidence="21" key="2">
    <citation type="submission" date="2021-04" db="EMBL/GenBank/DDBJ databases">
        <authorList>
            <person name="Gilroy R."/>
        </authorList>
    </citation>
    <scope>NUCLEOTIDE SEQUENCE</scope>
    <source>
        <strain evidence="21">421</strain>
    </source>
</reference>
<keyword evidence="16 18" id="KW-0456">Lyase</keyword>
<dbReference type="FunFam" id="3.40.50.1970:FF:000007">
    <property type="entry name" value="Pentafunctional AROM polypeptide"/>
    <property type="match status" value="1"/>
</dbReference>
<reference evidence="21" key="1">
    <citation type="journal article" date="2021" name="PeerJ">
        <title>Extensive microbial diversity within the chicken gut microbiome revealed by metagenomics and culture.</title>
        <authorList>
            <person name="Gilroy R."/>
            <person name="Ravi A."/>
            <person name="Getino M."/>
            <person name="Pursley I."/>
            <person name="Horton D.L."/>
            <person name="Alikhan N.F."/>
            <person name="Baker D."/>
            <person name="Gharbi K."/>
            <person name="Hall N."/>
            <person name="Watson M."/>
            <person name="Adriaenssens E.M."/>
            <person name="Foster-Nyarko E."/>
            <person name="Jarju S."/>
            <person name="Secka A."/>
            <person name="Antonio M."/>
            <person name="Oren A."/>
            <person name="Chaudhuri R.R."/>
            <person name="La Ragione R."/>
            <person name="Hildebrand F."/>
            <person name="Pallen M.J."/>
        </authorList>
    </citation>
    <scope>NUCLEOTIDE SEQUENCE</scope>
    <source>
        <strain evidence="21">421</strain>
    </source>
</reference>
<dbReference type="PANTHER" id="PTHR43622:SF7">
    <property type="entry name" value="3-DEHYDROQUINATE SYNTHASE, CHLOROPLASTIC"/>
    <property type="match status" value="1"/>
</dbReference>
<dbReference type="HAMAP" id="MF_00110">
    <property type="entry name" value="DHQ_synthase"/>
    <property type="match status" value="1"/>
</dbReference>
<keyword evidence="14 18" id="KW-0520">NAD</keyword>
<feature type="domain" description="3-dehydroquinate synthase C-terminal" evidence="20">
    <location>
        <begin position="181"/>
        <end position="316"/>
    </location>
</feature>
<evidence type="ECO:0000313" key="21">
    <source>
        <dbReference type="EMBL" id="HIW86105.1"/>
    </source>
</evidence>
<dbReference type="Proteomes" id="UP000824205">
    <property type="component" value="Unassembled WGS sequence"/>
</dbReference>
<evidence type="ECO:0000256" key="6">
    <source>
        <dbReference type="ARBA" id="ARBA00005412"/>
    </source>
</evidence>
<dbReference type="Pfam" id="PF01761">
    <property type="entry name" value="DHQ_synthase"/>
    <property type="match status" value="1"/>
</dbReference>
<evidence type="ECO:0000256" key="10">
    <source>
        <dbReference type="ARBA" id="ARBA00022605"/>
    </source>
</evidence>
<evidence type="ECO:0000256" key="7">
    <source>
        <dbReference type="ARBA" id="ARBA00013031"/>
    </source>
</evidence>
<evidence type="ECO:0000256" key="17">
    <source>
        <dbReference type="ARBA" id="ARBA00023285"/>
    </source>
</evidence>
<dbReference type="EC" id="4.2.3.4" evidence="7 18"/>
<keyword evidence="11 18" id="KW-0479">Metal-binding</keyword>
<comment type="catalytic activity">
    <reaction evidence="1 18">
        <text>7-phospho-2-dehydro-3-deoxy-D-arabino-heptonate = 3-dehydroquinate + phosphate</text>
        <dbReference type="Rhea" id="RHEA:21968"/>
        <dbReference type="ChEBI" id="CHEBI:32364"/>
        <dbReference type="ChEBI" id="CHEBI:43474"/>
        <dbReference type="ChEBI" id="CHEBI:58394"/>
        <dbReference type="EC" id="4.2.3.4"/>
    </reaction>
</comment>
<feature type="binding site" evidence="18">
    <location>
        <position position="142"/>
    </location>
    <ligand>
        <name>NAD(+)</name>
        <dbReference type="ChEBI" id="CHEBI:57540"/>
    </ligand>
</feature>
<evidence type="ECO:0000256" key="15">
    <source>
        <dbReference type="ARBA" id="ARBA00023141"/>
    </source>
</evidence>
<dbReference type="AlphaFoldDB" id="A0A9D1RER6"/>
<evidence type="ECO:0000256" key="16">
    <source>
        <dbReference type="ARBA" id="ARBA00023239"/>
    </source>
</evidence>
<evidence type="ECO:0000256" key="12">
    <source>
        <dbReference type="ARBA" id="ARBA00022741"/>
    </source>
</evidence>
<comment type="cofactor">
    <cofactor evidence="18">
        <name>Co(2+)</name>
        <dbReference type="ChEBI" id="CHEBI:48828"/>
    </cofactor>
    <cofactor evidence="18">
        <name>Zn(2+)</name>
        <dbReference type="ChEBI" id="CHEBI:29105"/>
    </cofactor>
    <text evidence="18">Binds 1 divalent metal cation per subunit. Can use either Co(2+) or Zn(2+).</text>
</comment>
<dbReference type="InterPro" id="IPR030960">
    <property type="entry name" value="DHQS/DOIS_N"/>
</dbReference>
<dbReference type="Gene3D" id="3.40.50.1970">
    <property type="match status" value="1"/>
</dbReference>
<comment type="pathway">
    <text evidence="5 18">Metabolic intermediate biosynthesis; chorismate biosynthesis; chorismate from D-erythrose 4-phosphate and phosphoenolpyruvate: step 2/7.</text>
</comment>
<dbReference type="GO" id="GO:0008652">
    <property type="term" value="P:amino acid biosynthetic process"/>
    <property type="evidence" value="ECO:0007669"/>
    <property type="project" value="UniProtKB-KW"/>
</dbReference>
<dbReference type="PANTHER" id="PTHR43622">
    <property type="entry name" value="3-DEHYDROQUINATE SYNTHASE"/>
    <property type="match status" value="1"/>
</dbReference>
<gene>
    <name evidence="18 21" type="primary">aroB</name>
    <name evidence="21" type="ORF">IAA48_06365</name>
</gene>
<dbReference type="SUPFAM" id="SSF56796">
    <property type="entry name" value="Dehydroquinate synthase-like"/>
    <property type="match status" value="1"/>
</dbReference>
<dbReference type="Pfam" id="PF24621">
    <property type="entry name" value="DHQS_C"/>
    <property type="match status" value="1"/>
</dbReference>
<evidence type="ECO:0000256" key="3">
    <source>
        <dbReference type="ARBA" id="ARBA00001947"/>
    </source>
</evidence>
<keyword evidence="9 18" id="KW-0963">Cytoplasm</keyword>
<comment type="caution">
    <text evidence="18">Lacks conserved residue(s) required for the propagation of feature annotation.</text>
</comment>
<evidence type="ECO:0000259" key="19">
    <source>
        <dbReference type="Pfam" id="PF01761"/>
    </source>
</evidence>
<evidence type="ECO:0000256" key="5">
    <source>
        <dbReference type="ARBA" id="ARBA00004661"/>
    </source>
</evidence>
<evidence type="ECO:0000256" key="1">
    <source>
        <dbReference type="ARBA" id="ARBA00001393"/>
    </source>
</evidence>
<evidence type="ECO:0000313" key="22">
    <source>
        <dbReference type="Proteomes" id="UP000824205"/>
    </source>
</evidence>
<organism evidence="21 22">
    <name type="scientific">Candidatus Eubacterium faecipullorum</name>
    <dbReference type="NCBI Taxonomy" id="2838571"/>
    <lineage>
        <taxon>Bacteria</taxon>
        <taxon>Bacillati</taxon>
        <taxon>Bacillota</taxon>
        <taxon>Clostridia</taxon>
        <taxon>Eubacteriales</taxon>
        <taxon>Eubacteriaceae</taxon>
        <taxon>Eubacterium</taxon>
    </lineage>
</organism>
<keyword evidence="10 18" id="KW-0028">Amino-acid biosynthesis</keyword>
<keyword evidence="15 18" id="KW-0057">Aromatic amino acid biosynthesis</keyword>
<name>A0A9D1RER6_9FIRM</name>
<comment type="function">
    <text evidence="18">Catalyzes the conversion of 3-deoxy-D-arabino-heptulosonate 7-phosphate (DAHP) to dehydroquinate (DHQ).</text>
</comment>
<dbReference type="GO" id="GO:0000166">
    <property type="term" value="F:nucleotide binding"/>
    <property type="evidence" value="ECO:0007669"/>
    <property type="project" value="UniProtKB-KW"/>
</dbReference>
<dbReference type="GO" id="GO:0009073">
    <property type="term" value="P:aromatic amino acid family biosynthetic process"/>
    <property type="evidence" value="ECO:0007669"/>
    <property type="project" value="UniProtKB-KW"/>
</dbReference>
<dbReference type="InterPro" id="IPR056179">
    <property type="entry name" value="DHQS_C"/>
</dbReference>
<feature type="binding site" evidence="18">
    <location>
        <position position="258"/>
    </location>
    <ligand>
        <name>Zn(2+)</name>
        <dbReference type="ChEBI" id="CHEBI:29105"/>
    </ligand>
</feature>
<dbReference type="CDD" id="cd08195">
    <property type="entry name" value="DHQS"/>
    <property type="match status" value="1"/>
</dbReference>
<proteinExistence type="inferred from homology"/>
<comment type="subcellular location">
    <subcellularLocation>
        <location evidence="4 18">Cytoplasm</location>
    </subcellularLocation>
</comment>
<dbReference type="InterPro" id="IPR030963">
    <property type="entry name" value="DHQ_synth_fam"/>
</dbReference>
<comment type="similarity">
    <text evidence="6 18">Belongs to the sugar phosphate cyclases superfamily. Dehydroquinate synthase family.</text>
</comment>
<sequence>MKTLRVNAGGGYDILIERGLLASCGEIISKTLPSKKAAVISDSHVAPLYMNTVLNSLGAAGIETVQYVFDAGESAKTTENLVKIVEFLAESGLTRKDCVVALGGGVCGDMAGFSAAVYLRGIQYIQIPTTLLAQVDSSVGGKTAVDLPQGKNLCGAFWQPSAVIIDPDVLSTLPAHYFSDGMGEVIKYGCIKSASLFEKLQNENAADIIDDVIFECCDIKRGVVQRDEKEAGERALLNFGHTCGHAIEKLCNFSGISHGEAVGIGMVMISRAGENAGITEKGTADRICALLKKYNLKTETDLPVADIVRNMAFDKKRTSEGINLVMLKKLGESFVMPSSFDEVNALFGVK</sequence>
<evidence type="ECO:0000256" key="4">
    <source>
        <dbReference type="ARBA" id="ARBA00004496"/>
    </source>
</evidence>
<evidence type="ECO:0000256" key="9">
    <source>
        <dbReference type="ARBA" id="ARBA00022490"/>
    </source>
</evidence>
<keyword evidence="13 18" id="KW-0862">Zinc</keyword>
<dbReference type="NCBIfam" id="TIGR01357">
    <property type="entry name" value="aroB"/>
    <property type="match status" value="1"/>
</dbReference>
<evidence type="ECO:0000256" key="13">
    <source>
        <dbReference type="ARBA" id="ARBA00022833"/>
    </source>
</evidence>
<evidence type="ECO:0000256" key="14">
    <source>
        <dbReference type="ARBA" id="ARBA00023027"/>
    </source>
</evidence>
<evidence type="ECO:0000256" key="2">
    <source>
        <dbReference type="ARBA" id="ARBA00001911"/>
    </source>
</evidence>
<dbReference type="Gene3D" id="1.20.1090.10">
    <property type="entry name" value="Dehydroquinate synthase-like - alpha domain"/>
    <property type="match status" value="1"/>
</dbReference>
<keyword evidence="17 18" id="KW-0170">Cobalt</keyword>
<comment type="cofactor">
    <cofactor evidence="3">
        <name>Zn(2+)</name>
        <dbReference type="ChEBI" id="CHEBI:29105"/>
    </cofactor>
</comment>
<feature type="domain" description="3-dehydroquinate synthase N-terminal" evidence="19">
    <location>
        <begin position="67"/>
        <end position="178"/>
    </location>
</feature>
<comment type="cofactor">
    <cofactor evidence="2 18">
        <name>NAD(+)</name>
        <dbReference type="ChEBI" id="CHEBI:57540"/>
    </cofactor>
</comment>
<feature type="binding site" evidence="18">
    <location>
        <position position="184"/>
    </location>
    <ligand>
        <name>Zn(2+)</name>
        <dbReference type="ChEBI" id="CHEBI:29105"/>
    </ligand>
</feature>
<evidence type="ECO:0000256" key="8">
    <source>
        <dbReference type="ARBA" id="ARBA00017684"/>
    </source>
</evidence>
<dbReference type="InterPro" id="IPR050071">
    <property type="entry name" value="Dehydroquinate_synthase"/>
</dbReference>
<protein>
    <recommendedName>
        <fullName evidence="8 18">3-dehydroquinate synthase</fullName>
        <shortName evidence="18">DHQS</shortName>
        <ecNumber evidence="7 18">4.2.3.4</ecNumber>
    </recommendedName>
</protein>
<keyword evidence="12 18" id="KW-0547">Nucleotide-binding</keyword>
<feature type="binding site" evidence="18">
    <location>
        <position position="241"/>
    </location>
    <ligand>
        <name>Zn(2+)</name>
        <dbReference type="ChEBI" id="CHEBI:29105"/>
    </ligand>
</feature>
<dbReference type="PIRSF" id="PIRSF001455">
    <property type="entry name" value="DHQ_synth"/>
    <property type="match status" value="1"/>
</dbReference>
<dbReference type="GO" id="GO:0003856">
    <property type="term" value="F:3-dehydroquinate synthase activity"/>
    <property type="evidence" value="ECO:0007669"/>
    <property type="project" value="UniProtKB-UniRule"/>
</dbReference>
<evidence type="ECO:0000259" key="20">
    <source>
        <dbReference type="Pfam" id="PF24621"/>
    </source>
</evidence>
<dbReference type="GO" id="GO:0009423">
    <property type="term" value="P:chorismate biosynthetic process"/>
    <property type="evidence" value="ECO:0007669"/>
    <property type="project" value="UniProtKB-UniRule"/>
</dbReference>